<keyword evidence="3 13" id="KW-0813">Transport</keyword>
<dbReference type="InterPro" id="IPR000531">
    <property type="entry name" value="Beta-barrel_TonB"/>
</dbReference>
<keyword evidence="11" id="KW-0675">Receptor</keyword>
<evidence type="ECO:0000256" key="15">
    <source>
        <dbReference type="RuleBase" id="RU003357"/>
    </source>
</evidence>
<evidence type="ECO:0000313" key="17">
    <source>
        <dbReference type="EMBL" id="OCW58370.1"/>
    </source>
</evidence>
<reference evidence="17 18" key="1">
    <citation type="submission" date="2015-12" db="EMBL/GenBank/DDBJ databases">
        <authorList>
            <person name="Shamseldin A."/>
            <person name="Moawad H."/>
            <person name="Abd El-Rahim W.M."/>
            <person name="Sadowsky M.J."/>
        </authorList>
    </citation>
    <scope>NUCLEOTIDE SEQUENCE [LARGE SCALE GENOMIC DNA]</scope>
    <source>
        <strain evidence="17 18">JC234</strain>
    </source>
</reference>
<keyword evidence="9 15" id="KW-0798">TonB box</keyword>
<evidence type="ECO:0000256" key="3">
    <source>
        <dbReference type="ARBA" id="ARBA00022448"/>
    </source>
</evidence>
<dbReference type="InterPro" id="IPR012910">
    <property type="entry name" value="Plug_dom"/>
</dbReference>
<evidence type="ECO:0000256" key="4">
    <source>
        <dbReference type="ARBA" id="ARBA00022452"/>
    </source>
</evidence>
<evidence type="ECO:0000256" key="2">
    <source>
        <dbReference type="ARBA" id="ARBA00009810"/>
    </source>
</evidence>
<evidence type="ECO:0000256" key="8">
    <source>
        <dbReference type="ARBA" id="ARBA00023004"/>
    </source>
</evidence>
<dbReference type="PROSITE" id="PS52016">
    <property type="entry name" value="TONB_DEPENDENT_REC_3"/>
    <property type="match status" value="1"/>
</dbReference>
<dbReference type="GO" id="GO:0015344">
    <property type="term" value="F:siderophore uptake transmembrane transporter activity"/>
    <property type="evidence" value="ECO:0007669"/>
    <property type="project" value="TreeGrafter"/>
</dbReference>
<keyword evidence="12 13" id="KW-0998">Cell outer membrane</keyword>
<proteinExistence type="inferred from homology"/>
<dbReference type="Proteomes" id="UP000094795">
    <property type="component" value="Unassembled WGS sequence"/>
</dbReference>
<evidence type="ECO:0000256" key="9">
    <source>
        <dbReference type="ARBA" id="ARBA00023077"/>
    </source>
</evidence>
<dbReference type="Gene3D" id="2.40.170.20">
    <property type="entry name" value="TonB-dependent receptor, beta-barrel domain"/>
    <property type="match status" value="1"/>
</dbReference>
<accession>A0A1C1YY90</accession>
<keyword evidence="6 13" id="KW-0812">Transmembrane</keyword>
<feature type="short sequence motif" description="TonB C-terminal box" evidence="14">
    <location>
        <begin position="880"/>
        <end position="897"/>
    </location>
</feature>
<name>A0A1C1YY90_9HYPH</name>
<evidence type="ECO:0000256" key="10">
    <source>
        <dbReference type="ARBA" id="ARBA00023136"/>
    </source>
</evidence>
<evidence type="ECO:0000256" key="13">
    <source>
        <dbReference type="PROSITE-ProRule" id="PRU01360"/>
    </source>
</evidence>
<dbReference type="Pfam" id="PF07715">
    <property type="entry name" value="Plug"/>
    <property type="match status" value="1"/>
</dbReference>
<comment type="similarity">
    <text evidence="2 13 15">Belongs to the TonB-dependent receptor family.</text>
</comment>
<dbReference type="InterPro" id="IPR039426">
    <property type="entry name" value="TonB-dep_rcpt-like"/>
</dbReference>
<dbReference type="GO" id="GO:0009279">
    <property type="term" value="C:cell outer membrane"/>
    <property type="evidence" value="ECO:0007669"/>
    <property type="project" value="UniProtKB-SubCell"/>
</dbReference>
<dbReference type="STRING" id="1480615.AWJ14_13650"/>
<sequence>MLAGLMAGTAVIAVSAGDRVMAQSAAASEANLNIPAQPLASALIAFSRQTGVEVFVASQDAAGKRSTAVSGALRPEAALQHLLSGAGLSYSFTNPTTVTISDRIAAAHAPAADDGSLLLDTITVNGGAGRTATLGSLADDDANYRTAGSSAFLSDAKIQRFRGSSVGDFIKGTPGVLTGDNRNSGAVDVNVRGMQGFGRVPVVVDGTMQQNTVYRGYSGVASRNYVDPDMIGGVVIEKGPSASVYGVGATGGLVRMETINADDIIMDGKNWGVRLRGGMMANTSTPPAVGTAGGYAPMAKSRYTTGCNWGCTLDTLPDNPLVGSPDGMDRPAFLEPNSGSGSAAFAARNDMFEVVAAYSRRKNGNYHAGTHGRTPQLTKSYDTVIRPGRPGRPEQITDYTVYSLTGLNRYRAGEEVLNTSQDNTSYLFKAKAELDGGHVFDFSYMRYHSLFGEMMPSVIIRFDGATQAPLSEVSVDTYRAGYRWNPDENDWVNLKANIWMTDTDTHILTPYAFDFGGTVAHFPQAYWDIAKRYGFDLVNTSEMSTQWGDVTVATGGSFVYETLEPPAGNVNVDSNELLASRDGWRKEASAFVAGDWKPKDWLKVDAALRYTWTQSYDNNTGYGLDQHNEEKNSGWAPMVGVTVEPWSGIQLYAKYSEAIRSPSLFESTTGFSFSPDPLVGVRPERSRDTELGLNILQENVLRAGDKLRFKASYFNNDVKDYLTRTNDPSVSVSNIEHALFRGFEASLGYDAGWGYFDVGGILYDKIEFCAEELLSGVMCRQSGVKNGYAQLHRPPNKSATLTAGLRLFDDALDVGGRVTYTGDRGRMTNVETGGYTTVVNWQKYTLVDLFASYKVNDNLQLEVAVDNVTDVYYMDALTLGLMPSPGRTFRASLTAKF</sequence>
<evidence type="ECO:0000256" key="5">
    <source>
        <dbReference type="ARBA" id="ARBA00022496"/>
    </source>
</evidence>
<dbReference type="Pfam" id="PF00593">
    <property type="entry name" value="TonB_dep_Rec_b-barrel"/>
    <property type="match status" value="1"/>
</dbReference>
<dbReference type="InterPro" id="IPR010917">
    <property type="entry name" value="TonB_rcpt_CS"/>
</dbReference>
<evidence type="ECO:0000256" key="1">
    <source>
        <dbReference type="ARBA" id="ARBA00004571"/>
    </source>
</evidence>
<dbReference type="EMBL" id="LQZT01000007">
    <property type="protein sequence ID" value="OCW58370.1"/>
    <property type="molecule type" value="Genomic_DNA"/>
</dbReference>
<dbReference type="GO" id="GO:0044718">
    <property type="term" value="P:siderophore transmembrane transport"/>
    <property type="evidence" value="ECO:0007669"/>
    <property type="project" value="TreeGrafter"/>
</dbReference>
<dbReference type="InterPro" id="IPR036942">
    <property type="entry name" value="Beta-barrel_TonB_sf"/>
</dbReference>
<feature type="domain" description="Secretin/TonB short N-terminal" evidence="16">
    <location>
        <begin position="52"/>
        <end position="103"/>
    </location>
</feature>
<dbReference type="InterPro" id="IPR011662">
    <property type="entry name" value="Secretin/TonB_short_N"/>
</dbReference>
<organism evidence="17 18">
    <name type="scientific">Hoeflea olei</name>
    <dbReference type="NCBI Taxonomy" id="1480615"/>
    <lineage>
        <taxon>Bacteria</taxon>
        <taxon>Pseudomonadati</taxon>
        <taxon>Pseudomonadota</taxon>
        <taxon>Alphaproteobacteria</taxon>
        <taxon>Hyphomicrobiales</taxon>
        <taxon>Rhizobiaceae</taxon>
        <taxon>Hoeflea</taxon>
    </lineage>
</organism>
<dbReference type="SUPFAM" id="SSF56935">
    <property type="entry name" value="Porins"/>
    <property type="match status" value="1"/>
</dbReference>
<dbReference type="InterPro" id="IPR037066">
    <property type="entry name" value="Plug_dom_sf"/>
</dbReference>
<evidence type="ECO:0000256" key="6">
    <source>
        <dbReference type="ARBA" id="ARBA00022692"/>
    </source>
</evidence>
<keyword evidence="18" id="KW-1185">Reference proteome</keyword>
<dbReference type="PANTHER" id="PTHR30069">
    <property type="entry name" value="TONB-DEPENDENT OUTER MEMBRANE RECEPTOR"/>
    <property type="match status" value="1"/>
</dbReference>
<keyword evidence="7" id="KW-0732">Signal</keyword>
<dbReference type="PROSITE" id="PS01156">
    <property type="entry name" value="TONB_DEPENDENT_REC_2"/>
    <property type="match status" value="1"/>
</dbReference>
<dbReference type="PANTHER" id="PTHR30069:SF41">
    <property type="entry name" value="HEME_HEMOPEXIN UTILIZATION PROTEIN C"/>
    <property type="match status" value="1"/>
</dbReference>
<evidence type="ECO:0000313" key="18">
    <source>
        <dbReference type="Proteomes" id="UP000094795"/>
    </source>
</evidence>
<gene>
    <name evidence="17" type="ORF">AWJ14_13650</name>
</gene>
<dbReference type="AlphaFoldDB" id="A0A1C1YY90"/>
<dbReference type="Gene3D" id="2.170.130.10">
    <property type="entry name" value="TonB-dependent receptor, plug domain"/>
    <property type="match status" value="1"/>
</dbReference>
<dbReference type="Pfam" id="PF07660">
    <property type="entry name" value="STN"/>
    <property type="match status" value="1"/>
</dbReference>
<keyword evidence="5" id="KW-0410">Iron transport</keyword>
<evidence type="ECO:0000256" key="12">
    <source>
        <dbReference type="ARBA" id="ARBA00023237"/>
    </source>
</evidence>
<protein>
    <recommendedName>
        <fullName evidence="16">Secretin/TonB short N-terminal domain-containing protein</fullName>
    </recommendedName>
</protein>
<keyword evidence="5" id="KW-0406">Ion transport</keyword>
<keyword evidence="10 13" id="KW-0472">Membrane</keyword>
<keyword evidence="8" id="KW-0408">Iron</keyword>
<evidence type="ECO:0000259" key="16">
    <source>
        <dbReference type="SMART" id="SM00965"/>
    </source>
</evidence>
<comment type="caution">
    <text evidence="17">The sequence shown here is derived from an EMBL/GenBank/DDBJ whole genome shotgun (WGS) entry which is preliminary data.</text>
</comment>
<keyword evidence="4 13" id="KW-1134">Transmembrane beta strand</keyword>
<dbReference type="Gene3D" id="3.55.50.30">
    <property type="match status" value="1"/>
</dbReference>
<dbReference type="SMART" id="SM00965">
    <property type="entry name" value="STN"/>
    <property type="match status" value="1"/>
</dbReference>
<evidence type="ECO:0000256" key="11">
    <source>
        <dbReference type="ARBA" id="ARBA00023170"/>
    </source>
</evidence>
<evidence type="ECO:0000256" key="14">
    <source>
        <dbReference type="PROSITE-ProRule" id="PRU10144"/>
    </source>
</evidence>
<comment type="subcellular location">
    <subcellularLocation>
        <location evidence="1 13">Cell outer membrane</location>
        <topology evidence="1 13">Multi-pass membrane protein</topology>
    </subcellularLocation>
</comment>
<evidence type="ECO:0000256" key="7">
    <source>
        <dbReference type="ARBA" id="ARBA00022729"/>
    </source>
</evidence>